<dbReference type="RefSeq" id="WP_161676066.1">
    <property type="nucleotide sequence ID" value="NZ_JAABLP010000002.1"/>
</dbReference>
<proteinExistence type="predicted"/>
<organism evidence="1 2">
    <name type="scientific">Pannonibacter tanglangensis</name>
    <dbReference type="NCBI Taxonomy" id="2750084"/>
    <lineage>
        <taxon>Bacteria</taxon>
        <taxon>Pseudomonadati</taxon>
        <taxon>Pseudomonadota</taxon>
        <taxon>Alphaproteobacteria</taxon>
        <taxon>Hyphomicrobiales</taxon>
        <taxon>Stappiaceae</taxon>
        <taxon>Pannonibacter</taxon>
    </lineage>
</organism>
<comment type="caution">
    <text evidence="1">The sequence shown here is derived from an EMBL/GenBank/DDBJ whole genome shotgun (WGS) entry which is preliminary data.</text>
</comment>
<dbReference type="EMBL" id="JAABLP010000002">
    <property type="protein sequence ID" value="NBN64129.1"/>
    <property type="molecule type" value="Genomic_DNA"/>
</dbReference>
<reference evidence="1 2" key="1">
    <citation type="submission" date="2020-01" db="EMBL/GenBank/DDBJ databases">
        <authorList>
            <person name="Peng S.Y."/>
            <person name="Li J."/>
            <person name="Wang M."/>
            <person name="Wang L."/>
            <person name="Wang C.Q."/>
            <person name="Wang J.R."/>
        </authorList>
    </citation>
    <scope>NUCLEOTIDE SEQUENCE [LARGE SCALE GENOMIC DNA]</scope>
    <source>
        <strain evidence="1 2">XCT-34</strain>
    </source>
</reference>
<dbReference type="Proteomes" id="UP000541347">
    <property type="component" value="Unassembled WGS sequence"/>
</dbReference>
<accession>A0ABW9ZH03</accession>
<evidence type="ECO:0000313" key="1">
    <source>
        <dbReference type="EMBL" id="NBN64129.1"/>
    </source>
</evidence>
<gene>
    <name evidence="1" type="ORF">GWI71_10600</name>
</gene>
<name>A0ABW9ZH03_9HYPH</name>
<evidence type="ECO:0000313" key="2">
    <source>
        <dbReference type="Proteomes" id="UP000541347"/>
    </source>
</evidence>
<sequence>MTSKTAIANLALLLLEDDEIVSIDDDTPSARTIRRSYDEILKGEIRRHNWNFARHRAVLSPSATPPVFGRRYAFPIPDGCLRVWPGPDDQDWLIEAGHILTDYGPTLQLIYSRLVPETQFDPLFVEVFAAKLAHMCCGRITGSLSKVDRAVEAYRAALLDAKRANAFERNSEDLPEDSWLQARR</sequence>
<protein>
    <submittedName>
        <fullName evidence="1">Uncharacterized protein</fullName>
    </submittedName>
</protein>
<keyword evidence="2" id="KW-1185">Reference proteome</keyword>